<dbReference type="GeneID" id="37019970"/>
<dbReference type="PANTHER" id="PTHR23501:SF198">
    <property type="entry name" value="AZOLE RESISTANCE PROTEIN 1-RELATED"/>
    <property type="match status" value="1"/>
</dbReference>
<feature type="transmembrane region" description="Helical" evidence="6">
    <location>
        <begin position="259"/>
        <end position="277"/>
    </location>
</feature>
<dbReference type="EMBL" id="KZ819602">
    <property type="protein sequence ID" value="PWN37257.1"/>
    <property type="molecule type" value="Genomic_DNA"/>
</dbReference>
<feature type="transmembrane region" description="Helical" evidence="6">
    <location>
        <begin position="532"/>
        <end position="556"/>
    </location>
</feature>
<dbReference type="InterPro" id="IPR020846">
    <property type="entry name" value="MFS_dom"/>
</dbReference>
<keyword evidence="4 6" id="KW-0472">Membrane</keyword>
<dbReference type="PRINTS" id="PR01036">
    <property type="entry name" value="TCRTETB"/>
</dbReference>
<feature type="region of interest" description="Disordered" evidence="5">
    <location>
        <begin position="82"/>
        <end position="115"/>
    </location>
</feature>
<sequence length="658" mass="71253">MSESKNEVVVDNTVIAIDGSMAAIVPASQNGVIAGEPSSTPQDRTAVHSRAASIKDDDRQHPPMPPNLDVIKHLGEDGRVLHHSRSGGTLINDVHHKDNYNEKDPETPSVDREGSITTVDETQGPEYLSPVKFIPIFFGLCLVVFMISLDNTVVATAQVPIVNDIGGQANIAWLPTTFLIGQASFSILFGQILAFFSSKYVFMVALFLFELGSLVSGVAPNMGAVLAGRTVSGVGAAGIFMTSMQILAETTTVTARAQYMGILGALFAISMVAGPLIGGALSDHVTWRWVFYINLPIGGAAWLAVAFLFKSRPPLGSNKAQPIKVMERLQKMDIIGTVLFTGLVCMLVIPIQQAHQNGWKSITTWAPIAFASVVAILSGLWFKYLGEQRALVPLRLFKDANFVGCAILSFFTFWNSITFTYLIPLFFQTVRGRSATLAGVDMLAFMITLAIVSLFTGILAKNTGHYYPQTVFGPLFGVAGAALLYFQKVDSPLGFQIGTQILLGLGIGTVIQQPILTVQANITDRRLLAKATAFIVFSQRLGGGIGSSVSGAILSAQFPHLVRTMLPAGTDLSRYARITPEQVYQLPHGPERDAILQALTKTMTYIFIGGVPVFALIWIANLILVRIKNIKTQKVTRKIDILRFILRLPVKQTDSSKA</sequence>
<dbReference type="InParanoid" id="A0A316VHX3"/>
<evidence type="ECO:0000259" key="7">
    <source>
        <dbReference type="PROSITE" id="PS50850"/>
    </source>
</evidence>
<feature type="transmembrane region" description="Helical" evidence="6">
    <location>
        <begin position="435"/>
        <end position="459"/>
    </location>
</feature>
<accession>A0A316VHX3</accession>
<dbReference type="OrthoDB" id="10021397at2759"/>
<feature type="transmembrane region" description="Helical" evidence="6">
    <location>
        <begin position="466"/>
        <end position="487"/>
    </location>
</feature>
<dbReference type="Proteomes" id="UP000245771">
    <property type="component" value="Unassembled WGS sequence"/>
</dbReference>
<feature type="transmembrane region" description="Helical" evidence="6">
    <location>
        <begin position="136"/>
        <end position="159"/>
    </location>
</feature>
<evidence type="ECO:0000313" key="8">
    <source>
        <dbReference type="EMBL" id="PWN37257.1"/>
    </source>
</evidence>
<organism evidence="8 9">
    <name type="scientific">Meira miltonrushii</name>
    <dbReference type="NCBI Taxonomy" id="1280837"/>
    <lineage>
        <taxon>Eukaryota</taxon>
        <taxon>Fungi</taxon>
        <taxon>Dikarya</taxon>
        <taxon>Basidiomycota</taxon>
        <taxon>Ustilaginomycotina</taxon>
        <taxon>Exobasidiomycetes</taxon>
        <taxon>Exobasidiales</taxon>
        <taxon>Brachybasidiaceae</taxon>
        <taxon>Meira</taxon>
    </lineage>
</organism>
<feature type="region of interest" description="Disordered" evidence="5">
    <location>
        <begin position="33"/>
        <end position="66"/>
    </location>
</feature>
<feature type="compositionally biased region" description="Basic and acidic residues" evidence="5">
    <location>
        <begin position="93"/>
        <end position="114"/>
    </location>
</feature>
<feature type="transmembrane region" description="Helical" evidence="6">
    <location>
        <begin position="605"/>
        <end position="624"/>
    </location>
</feature>
<evidence type="ECO:0000256" key="4">
    <source>
        <dbReference type="ARBA" id="ARBA00023136"/>
    </source>
</evidence>
<feature type="transmembrane region" description="Helical" evidence="6">
    <location>
        <begin position="402"/>
        <end position="423"/>
    </location>
</feature>
<feature type="transmembrane region" description="Helical" evidence="6">
    <location>
        <begin position="226"/>
        <end position="247"/>
    </location>
</feature>
<dbReference type="STRING" id="1280837.A0A316VHX3"/>
<feature type="transmembrane region" description="Helical" evidence="6">
    <location>
        <begin position="289"/>
        <end position="309"/>
    </location>
</feature>
<feature type="transmembrane region" description="Helical" evidence="6">
    <location>
        <begin position="171"/>
        <end position="193"/>
    </location>
</feature>
<evidence type="ECO:0000256" key="6">
    <source>
        <dbReference type="SAM" id="Phobius"/>
    </source>
</evidence>
<feature type="transmembrane region" description="Helical" evidence="6">
    <location>
        <begin position="200"/>
        <end position="220"/>
    </location>
</feature>
<feature type="transmembrane region" description="Helical" evidence="6">
    <location>
        <begin position="364"/>
        <end position="382"/>
    </location>
</feature>
<keyword evidence="3 6" id="KW-1133">Transmembrane helix</keyword>
<dbReference type="AlphaFoldDB" id="A0A316VHX3"/>
<feature type="compositionally biased region" description="Polar residues" evidence="5">
    <location>
        <begin position="33"/>
        <end position="43"/>
    </location>
</feature>
<dbReference type="InterPro" id="IPR036259">
    <property type="entry name" value="MFS_trans_sf"/>
</dbReference>
<dbReference type="Pfam" id="PF07690">
    <property type="entry name" value="MFS_1"/>
    <property type="match status" value="1"/>
</dbReference>
<name>A0A316VHX3_9BASI</name>
<comment type="subcellular location">
    <subcellularLocation>
        <location evidence="1">Membrane</location>
        <topology evidence="1">Multi-pass membrane protein</topology>
    </subcellularLocation>
</comment>
<evidence type="ECO:0000256" key="2">
    <source>
        <dbReference type="ARBA" id="ARBA00022692"/>
    </source>
</evidence>
<dbReference type="Gene3D" id="1.20.1250.20">
    <property type="entry name" value="MFS general substrate transporter like domains"/>
    <property type="match status" value="1"/>
</dbReference>
<feature type="transmembrane region" description="Helical" evidence="6">
    <location>
        <begin position="334"/>
        <end position="352"/>
    </location>
</feature>
<keyword evidence="2 6" id="KW-0812">Transmembrane</keyword>
<protein>
    <submittedName>
        <fullName evidence="8">MFS general substrate transporter</fullName>
    </submittedName>
</protein>
<keyword evidence="9" id="KW-1185">Reference proteome</keyword>
<evidence type="ECO:0000256" key="3">
    <source>
        <dbReference type="ARBA" id="ARBA00022989"/>
    </source>
</evidence>
<dbReference type="Gene3D" id="1.20.1720.10">
    <property type="entry name" value="Multidrug resistance protein D"/>
    <property type="match status" value="1"/>
</dbReference>
<dbReference type="InterPro" id="IPR011701">
    <property type="entry name" value="MFS"/>
</dbReference>
<evidence type="ECO:0000313" key="9">
    <source>
        <dbReference type="Proteomes" id="UP000245771"/>
    </source>
</evidence>
<dbReference type="PROSITE" id="PS50850">
    <property type="entry name" value="MFS"/>
    <property type="match status" value="1"/>
</dbReference>
<reference evidence="8 9" key="1">
    <citation type="journal article" date="2018" name="Mol. Biol. Evol.">
        <title>Broad Genomic Sampling Reveals a Smut Pathogenic Ancestry of the Fungal Clade Ustilaginomycotina.</title>
        <authorList>
            <person name="Kijpornyongpan T."/>
            <person name="Mondo S.J."/>
            <person name="Barry K."/>
            <person name="Sandor L."/>
            <person name="Lee J."/>
            <person name="Lipzen A."/>
            <person name="Pangilinan J."/>
            <person name="LaButti K."/>
            <person name="Hainaut M."/>
            <person name="Henrissat B."/>
            <person name="Grigoriev I.V."/>
            <person name="Spatafora J.W."/>
            <person name="Aime M.C."/>
        </authorList>
    </citation>
    <scope>NUCLEOTIDE SEQUENCE [LARGE SCALE GENOMIC DNA]</scope>
    <source>
        <strain evidence="8 9">MCA 3882</strain>
    </source>
</reference>
<proteinExistence type="predicted"/>
<dbReference type="SUPFAM" id="SSF103473">
    <property type="entry name" value="MFS general substrate transporter"/>
    <property type="match status" value="1"/>
</dbReference>
<dbReference type="RefSeq" id="XP_025357559.1">
    <property type="nucleotide sequence ID" value="XM_025498189.1"/>
</dbReference>
<dbReference type="GO" id="GO:0005886">
    <property type="term" value="C:plasma membrane"/>
    <property type="evidence" value="ECO:0007669"/>
    <property type="project" value="TreeGrafter"/>
</dbReference>
<evidence type="ECO:0000256" key="1">
    <source>
        <dbReference type="ARBA" id="ARBA00004141"/>
    </source>
</evidence>
<evidence type="ECO:0000256" key="5">
    <source>
        <dbReference type="SAM" id="MobiDB-lite"/>
    </source>
</evidence>
<dbReference type="CDD" id="cd17502">
    <property type="entry name" value="MFS_Azr1_MDR_like"/>
    <property type="match status" value="1"/>
</dbReference>
<feature type="domain" description="Major facilitator superfamily (MFS) profile" evidence="7">
    <location>
        <begin position="136"/>
        <end position="627"/>
    </location>
</feature>
<gene>
    <name evidence="8" type="ORF">FA14DRAFT_159391</name>
</gene>
<dbReference type="GO" id="GO:0022857">
    <property type="term" value="F:transmembrane transporter activity"/>
    <property type="evidence" value="ECO:0007669"/>
    <property type="project" value="InterPro"/>
</dbReference>
<dbReference type="PANTHER" id="PTHR23501">
    <property type="entry name" value="MAJOR FACILITATOR SUPERFAMILY"/>
    <property type="match status" value="1"/>
</dbReference>